<dbReference type="InterPro" id="IPR010345">
    <property type="entry name" value="IL-17_fam"/>
</dbReference>
<dbReference type="Proteomes" id="UP001186944">
    <property type="component" value="Unassembled WGS sequence"/>
</dbReference>
<feature type="signal peptide" evidence="5">
    <location>
        <begin position="1"/>
        <end position="27"/>
    </location>
</feature>
<accession>A0AA88XV38</accession>
<evidence type="ECO:0000256" key="2">
    <source>
        <dbReference type="ARBA" id="ARBA00007236"/>
    </source>
</evidence>
<organism evidence="6 7">
    <name type="scientific">Pinctada imbricata</name>
    <name type="common">Atlantic pearl-oyster</name>
    <name type="synonym">Pinctada martensii</name>
    <dbReference type="NCBI Taxonomy" id="66713"/>
    <lineage>
        <taxon>Eukaryota</taxon>
        <taxon>Metazoa</taxon>
        <taxon>Spiralia</taxon>
        <taxon>Lophotrochozoa</taxon>
        <taxon>Mollusca</taxon>
        <taxon>Bivalvia</taxon>
        <taxon>Autobranchia</taxon>
        <taxon>Pteriomorphia</taxon>
        <taxon>Pterioida</taxon>
        <taxon>Pterioidea</taxon>
        <taxon>Pteriidae</taxon>
        <taxon>Pinctada</taxon>
    </lineage>
</organism>
<evidence type="ECO:0000256" key="5">
    <source>
        <dbReference type="SAM" id="SignalP"/>
    </source>
</evidence>
<proteinExistence type="inferred from homology"/>
<comment type="similarity">
    <text evidence="2">Belongs to the IL-17 family.</text>
</comment>
<dbReference type="GO" id="GO:0005125">
    <property type="term" value="F:cytokine activity"/>
    <property type="evidence" value="ECO:0007669"/>
    <property type="project" value="InterPro"/>
</dbReference>
<reference evidence="6" key="1">
    <citation type="submission" date="2019-08" db="EMBL/GenBank/DDBJ databases">
        <title>The improved chromosome-level genome for the pearl oyster Pinctada fucata martensii using PacBio sequencing and Hi-C.</title>
        <authorList>
            <person name="Zheng Z."/>
        </authorList>
    </citation>
    <scope>NUCLEOTIDE SEQUENCE</scope>
    <source>
        <strain evidence="6">ZZ-2019</strain>
        <tissue evidence="6">Adductor muscle</tissue>
    </source>
</reference>
<dbReference type="Pfam" id="PF06083">
    <property type="entry name" value="IL17"/>
    <property type="match status" value="1"/>
</dbReference>
<evidence type="ECO:0000313" key="6">
    <source>
        <dbReference type="EMBL" id="KAK3089145.1"/>
    </source>
</evidence>
<dbReference type="SUPFAM" id="SSF57501">
    <property type="entry name" value="Cystine-knot cytokines"/>
    <property type="match status" value="1"/>
</dbReference>
<keyword evidence="4 5" id="KW-0732">Signal</keyword>
<comment type="caution">
    <text evidence="6">The sequence shown here is derived from an EMBL/GenBank/DDBJ whole genome shotgun (WGS) entry which is preliminary data.</text>
</comment>
<keyword evidence="3" id="KW-0964">Secreted</keyword>
<evidence type="ECO:0008006" key="8">
    <source>
        <dbReference type="Google" id="ProtNLM"/>
    </source>
</evidence>
<protein>
    <recommendedName>
        <fullName evidence="8">Interleukin 17-like protein</fullName>
    </recommendedName>
</protein>
<feature type="chain" id="PRO_5041690112" description="Interleukin 17-like protein" evidence="5">
    <location>
        <begin position="28"/>
        <end position="201"/>
    </location>
</feature>
<evidence type="ECO:0000256" key="1">
    <source>
        <dbReference type="ARBA" id="ARBA00004613"/>
    </source>
</evidence>
<evidence type="ECO:0000313" key="7">
    <source>
        <dbReference type="Proteomes" id="UP001186944"/>
    </source>
</evidence>
<sequence>MQNDRLSAFHFQFQLLTILLITNVVSSNPLSCREPGDLHEIFMNLTHPDPLEYLLLPDSNQNKNYIPAPVERPTFINGIKDCPNSQTNLNVTTTTPLSERATCPFYFVSTFHARRYPQHITEARCSCSRCLEYNGLSSRTRCEPVYRDVKLLVKTECHNNVWQYSVGIYKMQESCTCAVPRQIRNQQTGNKISNSGEPIPM</sequence>
<evidence type="ECO:0000256" key="3">
    <source>
        <dbReference type="ARBA" id="ARBA00022525"/>
    </source>
</evidence>
<comment type="subcellular location">
    <subcellularLocation>
        <location evidence="1">Secreted</location>
    </subcellularLocation>
</comment>
<evidence type="ECO:0000256" key="4">
    <source>
        <dbReference type="ARBA" id="ARBA00022729"/>
    </source>
</evidence>
<name>A0AA88XV38_PINIB</name>
<gene>
    <name evidence="6" type="ORF">FSP39_001231</name>
</gene>
<dbReference type="AlphaFoldDB" id="A0AA88XV38"/>
<dbReference type="EMBL" id="VSWD01000010">
    <property type="protein sequence ID" value="KAK3089145.1"/>
    <property type="molecule type" value="Genomic_DNA"/>
</dbReference>
<dbReference type="GO" id="GO:0005576">
    <property type="term" value="C:extracellular region"/>
    <property type="evidence" value="ECO:0007669"/>
    <property type="project" value="UniProtKB-SubCell"/>
</dbReference>
<keyword evidence="7" id="KW-1185">Reference proteome</keyword>
<dbReference type="InterPro" id="IPR029034">
    <property type="entry name" value="Cystine-knot_cytokine"/>
</dbReference>
<dbReference type="Gene3D" id="2.10.90.10">
    <property type="entry name" value="Cystine-knot cytokines"/>
    <property type="match status" value="1"/>
</dbReference>